<feature type="region of interest" description="Disordered" evidence="7">
    <location>
        <begin position="294"/>
        <end position="324"/>
    </location>
</feature>
<feature type="region of interest" description="Disordered" evidence="7">
    <location>
        <begin position="1136"/>
        <end position="1160"/>
    </location>
</feature>
<feature type="compositionally biased region" description="Low complexity" evidence="7">
    <location>
        <begin position="61"/>
        <end position="76"/>
    </location>
</feature>
<dbReference type="VEuPathDB" id="TriTrypDB:LdBPK_311400.1"/>
<feature type="region of interest" description="Disordered" evidence="7">
    <location>
        <begin position="1706"/>
        <end position="1750"/>
    </location>
</feature>
<evidence type="ECO:0000313" key="10">
    <source>
        <dbReference type="Proteomes" id="UP000318821"/>
    </source>
</evidence>
<feature type="coiled-coil region" evidence="6">
    <location>
        <begin position="357"/>
        <end position="469"/>
    </location>
</feature>
<dbReference type="Pfam" id="PF00622">
    <property type="entry name" value="SPRY"/>
    <property type="match status" value="1"/>
</dbReference>
<feature type="compositionally biased region" description="Polar residues" evidence="7">
    <location>
        <begin position="1405"/>
        <end position="1421"/>
    </location>
</feature>
<dbReference type="PANTHER" id="PTHR37739">
    <property type="entry name" value="KINESIN-LIKE PROTEIN KIN-12D"/>
    <property type="match status" value="1"/>
</dbReference>
<feature type="region of interest" description="Disordered" evidence="7">
    <location>
        <begin position="1"/>
        <end position="140"/>
    </location>
</feature>
<dbReference type="Proteomes" id="UP000318821">
    <property type="component" value="Unassembled WGS sequence"/>
</dbReference>
<dbReference type="VEuPathDB" id="TriTrypDB:LDHU3_31.2280"/>
<feature type="coiled-coil region" evidence="6">
    <location>
        <begin position="228"/>
        <end position="294"/>
    </location>
</feature>
<feature type="compositionally biased region" description="Low complexity" evidence="7">
    <location>
        <begin position="1721"/>
        <end position="1730"/>
    </location>
</feature>
<feature type="compositionally biased region" description="Low complexity" evidence="7">
    <location>
        <begin position="1228"/>
        <end position="1238"/>
    </location>
</feature>
<reference evidence="10" key="1">
    <citation type="submission" date="2019-02" db="EMBL/GenBank/DDBJ databases">
        <title>FDA dAtabase for Regulatory Grade micrObial Sequences (FDA-ARGOS): Supporting development and validation of Infectious Disease Dx tests.</title>
        <authorList>
            <person name="Duncan R."/>
            <person name="Fisher C."/>
            <person name="Tallon L."/>
            <person name="Sadzewicz L."/>
            <person name="Sengamalay N."/>
            <person name="Ott S."/>
            <person name="Godinez A."/>
            <person name="Nagaraj S."/>
            <person name="Vavikolanu K."/>
            <person name="Vyas G."/>
            <person name="Nadendla S."/>
            <person name="Aluvathingal J."/>
            <person name="Sichtig H."/>
        </authorList>
    </citation>
    <scope>NUCLEOTIDE SEQUENCE [LARGE SCALE GENOMIC DNA]</scope>
    <source>
        <strain evidence="10">FDAARGOS_360</strain>
    </source>
</reference>
<evidence type="ECO:0000256" key="5">
    <source>
        <dbReference type="ARBA" id="ARBA00023175"/>
    </source>
</evidence>
<feature type="compositionally biased region" description="Low complexity" evidence="7">
    <location>
        <begin position="1485"/>
        <end position="1497"/>
    </location>
</feature>
<feature type="region of interest" description="Disordered" evidence="7">
    <location>
        <begin position="2153"/>
        <end position="2198"/>
    </location>
</feature>
<feature type="region of interest" description="Disordered" evidence="7">
    <location>
        <begin position="1611"/>
        <end position="1638"/>
    </location>
</feature>
<feature type="compositionally biased region" description="Low complexity" evidence="7">
    <location>
        <begin position="1616"/>
        <end position="1628"/>
    </location>
</feature>
<sequence>MSHPADLVTPPSAADNTPGGNGAPKNWRSTSAANSSSSYTRWRNSRRADASDRSLQSHSPAADGASTTDAEASTSSLPVVIQLSRDRKRDGRRSSSEQNTSTTSEARPLASVEERSFRSGLPGSAAPSHGELSVRGRSDAEERVWHPIKLKDGEDSARWSQTSLGAVSRRRGEVHCCSKPRDASDAAAIPASSEASELTLAIAEAVPRIAQEQASATEAYADRWSHELQQSTATEEELRHLYQQLEKELIGTRRAANTAEERHKRELELLKRQLEQERAERLKAEQDREDLLAQATMSPSHTPRTGGGLPSAEQSGDFKGRQSLGISPSNAYISDVFYDKLKEREERARARVRKEFVRQAQESLYAEQRKRAEAEKATEVTLKRLDKAEEDISKAQEALQEATSVLEAKDVQLHERAIHVQELEAQVHLLERQLAAAQDAERLSSELASKNLEEVKALADQRQAELEAQRQFVHQLQEKIGLTTLDLFDRENDQEDVLRTVHELRARCRQLEEEFAAAVQEATVLLEQRRQRAEDEAQLLRGRNEELKQRCVTMGEELAELKTRLECDSSEVAQLRARNEKALSECHVEIRSLQLQLERVTEVAQRRSSESATAKEIEQEQSAALVRQYAAEARSVQEELDRLKSQSHREHEKHLTTVLDLSQQITALKQANTQLEHAINVRERESTDATRLLGRAREEVSQLREERRRMSAPFFDHREGSQPSSTASSYDALLRRIAELENVQKELTERLRVANSTVEQLQSMQQATADQPKSRRAPAGHHRRRRSKPYFPVPPTDSFLQMSDDEREKLQAGGHDVATAPLSFMGGSLMSVFTGHREPTASLLDLLESIVQQLESIIRCARQQGEPAVRRNSPTASPSPQEHQVQQFKQTEELEALDRVLVSCMAALECCHLRRTSSPFYSSFRDGAEGKESNGAAVRGEGKAAGREAPSPSVGASLVDSDRTGAARSRSSSVADRWLQHVQNHRDVAQHATSAALPQDHFPQIPLERPRRSSQRSRSSVGGDDEFLSCFSNTSAAAPHLPTERTARGGAAACVLQRSKQECTPAGKRLFDGSDAVQRIQPRTSASVSEGDREVLQSEPCWEGDADTEAIVQGERTPFGAALNAPRKVSVLASASPLHGPESEVHESTPPPEACRSSRSRMEMEATTLRYVFNAVVMAYQHFALDSQVNTALASTKTPASGALGEVPASSGDAPVAAGSAASRTVDPPDLTSTPSPSARTLLLQRRLEKDTEARARLHIVSDEPSALPDTEKACTRAKSSSSSAKPLESPDQTHARRRPAVSPRRAVNGAAAAAASSGAKGGGESDSGTPATLSVCMVIGETAKPAAAKPSAGATFPPTNGGKDAAAEGTVTTTPEVPSSINPCDGSGALATPRRRYIALRPTMSVSPLTTASTRTLSSNDDNEEGSPAAPKRKVDIAHTAATAGSKETETYGTQGASTAPRRTDSGGASATVAALRGRLAAASGLSTTRTSTGSLNAGASAGSTADAKSAEAAALAELRELRQVLKDKERDLTRLTRDVEKATQAAAKAQKKTEDLQGKLESEKSAFAAHKKDTLAQRQELQRELRQAQAALRLAEQVQDKLQRELEKQKEKLATASSRATSVTTTPVMTPRSAAPSSASFDAMLQAKVSSLESEKKLMKDTIRQLEEKKEVLHLRQQLSTQETTVRDQRERLGALLEENKTLKAREKAERKPARKDAAAATLRTGAAPGKGVSEEQLLSVRSPRQAVTLATPEKEAMAHLREELTAAQTQVGEHKRMYEHAERRIKRLEIELAAVRRRAETAEAAKGIALQAAGSPASTTAATAIFKDTIASMKEQLASVTAECSELRQRARERTEEATTLQSALQEAEDDRDACVRQIRDLKSRASEAEEKAATALAAQKMELTGALEKVRTELRSVKAELRAAADSAQGHQEASKALRSQLGGEQQRCSDLEKEKRAAQEEAAAKAAAADASRQQADHYKKKTKQLTKKLDEALRELAVLAEEYERICEERKVAAKPDTEKNAIAEARSVSRNLSDALLSANRPAPVTGATSTAWAIAALDQERQAREQLELDVLSLYSKISAIDHLEQKSWHSVELGGACAVAGASSTNLPATHALDARYFDPTILTCPESPPRSAGVDSINVRGHATANSHQHAEPQQRSRSLPSEALQLSPGARSRGDAQSTYRGLSPRSMVLSTSTSAVQPYRSDSSASVISALSELPATSVYYSTRGAGSSGNGAGLCATVELQFSSSAGRLLLSKRGHRVQRPVFSAAANEASDLDVCCAAIGSVSHTIYASHMLAKGHYHLKHIFRFIVRVLSDCESGGGGDILIGFADRYIPMESFGAKRNALRYRGCYYLSLRNGGLFCPAQDICDATPECVARAGDEIACTLRTDERSISYSWNGVECGVAFTEVSLSPSLYPCVEVNTSGGALELLGIDS</sequence>
<dbReference type="InterPro" id="IPR013320">
    <property type="entry name" value="ConA-like_dom_sf"/>
</dbReference>
<keyword evidence="3" id="KW-0067">ATP-binding</keyword>
<dbReference type="SMR" id="A0A504X5W5"/>
<keyword evidence="2" id="KW-0547">Nucleotide-binding</keyword>
<dbReference type="GO" id="GO:0005874">
    <property type="term" value="C:microtubule"/>
    <property type="evidence" value="ECO:0007669"/>
    <property type="project" value="UniProtKB-KW"/>
</dbReference>
<dbReference type="VEuPathDB" id="TriTrypDB:LdBPK_311390.1"/>
<feature type="compositionally biased region" description="Low complexity" evidence="7">
    <location>
        <begin position="96"/>
        <end position="105"/>
    </location>
</feature>
<evidence type="ECO:0000256" key="7">
    <source>
        <dbReference type="SAM" id="MobiDB-lite"/>
    </source>
</evidence>
<evidence type="ECO:0000256" key="2">
    <source>
        <dbReference type="ARBA" id="ARBA00022741"/>
    </source>
</evidence>
<protein>
    <recommendedName>
        <fullName evidence="8">SPRY domain-containing protein</fullName>
    </recommendedName>
</protein>
<feature type="compositionally biased region" description="Basic residues" evidence="7">
    <location>
        <begin position="774"/>
        <end position="788"/>
    </location>
</feature>
<dbReference type="CDD" id="cd11709">
    <property type="entry name" value="SPRY"/>
    <property type="match status" value="1"/>
</dbReference>
<dbReference type="VEuPathDB" id="TriTrypDB:LdCL_310020900"/>
<feature type="compositionally biased region" description="Polar residues" evidence="7">
    <location>
        <begin position="872"/>
        <end position="885"/>
    </location>
</feature>
<comment type="caution">
    <text evidence="9">The sequence shown here is derived from an EMBL/GenBank/DDBJ whole genome shotgun (WGS) entry which is preliminary data.</text>
</comment>
<name>A0A504X5W5_LEIDO</name>
<feature type="compositionally biased region" description="Basic and acidic residues" evidence="7">
    <location>
        <begin position="1952"/>
        <end position="1968"/>
    </location>
</feature>
<dbReference type="Gene3D" id="2.60.120.920">
    <property type="match status" value="1"/>
</dbReference>
<feature type="coiled-coil region" evidence="6">
    <location>
        <begin position="494"/>
        <end position="585"/>
    </location>
</feature>
<keyword evidence="4 6" id="KW-0175">Coiled coil</keyword>
<evidence type="ECO:0000256" key="4">
    <source>
        <dbReference type="ARBA" id="ARBA00023054"/>
    </source>
</evidence>
<dbReference type="InterPro" id="IPR044986">
    <property type="entry name" value="KIF15/KIN-12"/>
</dbReference>
<feature type="compositionally biased region" description="Low complexity" evidence="7">
    <location>
        <begin position="1969"/>
        <end position="1979"/>
    </location>
</feature>
<proteinExistence type="predicted"/>
<keyword evidence="1" id="KW-0493">Microtubule</keyword>
<feature type="region of interest" description="Disordered" evidence="7">
    <location>
        <begin position="1485"/>
        <end position="1506"/>
    </location>
</feature>
<feature type="domain" description="SPRY" evidence="8">
    <location>
        <begin position="2329"/>
        <end position="2433"/>
    </location>
</feature>
<feature type="compositionally biased region" description="Low complexity" evidence="7">
    <location>
        <begin position="1301"/>
        <end position="1319"/>
    </location>
</feature>
<feature type="region of interest" description="Disordered" evidence="7">
    <location>
        <begin position="1928"/>
        <end position="1985"/>
    </location>
</feature>
<dbReference type="InterPro" id="IPR003877">
    <property type="entry name" value="SPRY_dom"/>
</dbReference>
<gene>
    <name evidence="9" type="ORF">CGC20_3450</name>
</gene>
<dbReference type="VEuPathDB" id="TriTrypDB:LDHU3_31.2270"/>
<feature type="region of interest" description="Disordered" evidence="7">
    <location>
        <begin position="1347"/>
        <end position="1390"/>
    </location>
</feature>
<dbReference type="SUPFAM" id="SSF49899">
    <property type="entry name" value="Concanavalin A-like lectins/glucanases"/>
    <property type="match status" value="1"/>
</dbReference>
<feature type="region of interest" description="Disordered" evidence="7">
    <location>
        <begin position="864"/>
        <end position="885"/>
    </location>
</feature>
<feature type="coiled-coil region" evidence="6">
    <location>
        <begin position="1760"/>
        <end position="1808"/>
    </location>
</feature>
<evidence type="ECO:0000256" key="1">
    <source>
        <dbReference type="ARBA" id="ARBA00022701"/>
    </source>
</evidence>
<evidence type="ECO:0000259" key="8">
    <source>
        <dbReference type="Pfam" id="PF00622"/>
    </source>
</evidence>
<feature type="compositionally biased region" description="Polar residues" evidence="7">
    <location>
        <begin position="1371"/>
        <end position="1383"/>
    </location>
</feature>
<feature type="region of interest" description="Disordered" evidence="7">
    <location>
        <begin position="1199"/>
        <end position="1240"/>
    </location>
</feature>
<feature type="region of interest" description="Disordered" evidence="7">
    <location>
        <begin position="759"/>
        <end position="796"/>
    </location>
</feature>
<dbReference type="EMBL" id="RHLD01000005">
    <property type="protein sequence ID" value="TPP41480.1"/>
    <property type="molecule type" value="Genomic_DNA"/>
</dbReference>
<evidence type="ECO:0000313" key="9">
    <source>
        <dbReference type="EMBL" id="TPP41480.1"/>
    </source>
</evidence>
<dbReference type="PANTHER" id="PTHR37739:SF8">
    <property type="entry name" value="KINESIN-LIKE PROTEIN KIN-12D"/>
    <property type="match status" value="1"/>
</dbReference>
<feature type="region of interest" description="Disordered" evidence="7">
    <location>
        <begin position="1405"/>
        <end position="1472"/>
    </location>
</feature>
<organism evidence="9 10">
    <name type="scientific">Leishmania donovani</name>
    <dbReference type="NCBI Taxonomy" id="5661"/>
    <lineage>
        <taxon>Eukaryota</taxon>
        <taxon>Discoba</taxon>
        <taxon>Euglenozoa</taxon>
        <taxon>Kinetoplastea</taxon>
        <taxon>Metakinetoplastina</taxon>
        <taxon>Trypanosomatida</taxon>
        <taxon>Trypanosomatidae</taxon>
        <taxon>Leishmaniinae</taxon>
        <taxon>Leishmania</taxon>
    </lineage>
</organism>
<feature type="compositionally biased region" description="Polar residues" evidence="7">
    <location>
        <begin position="759"/>
        <end position="771"/>
    </location>
</feature>
<feature type="coiled-coil region" evidence="6">
    <location>
        <begin position="626"/>
        <end position="706"/>
    </location>
</feature>
<feature type="region of interest" description="Disordered" evidence="7">
    <location>
        <begin position="1258"/>
        <end position="1329"/>
    </location>
</feature>
<accession>A0A504X5W5</accession>
<feature type="compositionally biased region" description="Low complexity" evidence="7">
    <location>
        <begin position="26"/>
        <end position="42"/>
    </location>
</feature>
<feature type="region of interest" description="Disordered" evidence="7">
    <location>
        <begin position="922"/>
        <end position="972"/>
    </location>
</feature>
<evidence type="ECO:0000256" key="6">
    <source>
        <dbReference type="SAM" id="Coils"/>
    </source>
</evidence>
<dbReference type="InterPro" id="IPR043136">
    <property type="entry name" value="B30.2/SPRY_sf"/>
</dbReference>
<feature type="region of interest" description="Disordered" evidence="7">
    <location>
        <begin position="985"/>
        <end position="1025"/>
    </location>
</feature>
<dbReference type="VEuPathDB" id="TriTrypDB:LdCL_310020800"/>
<evidence type="ECO:0000256" key="3">
    <source>
        <dbReference type="ARBA" id="ARBA00022840"/>
    </source>
</evidence>
<feature type="compositionally biased region" description="Basic and acidic residues" evidence="7">
    <location>
        <begin position="84"/>
        <end position="95"/>
    </location>
</feature>
<feature type="compositionally biased region" description="Basic and acidic residues" evidence="7">
    <location>
        <begin position="1706"/>
        <end position="1720"/>
    </location>
</feature>
<dbReference type="GO" id="GO:0005524">
    <property type="term" value="F:ATP binding"/>
    <property type="evidence" value="ECO:0007669"/>
    <property type="project" value="UniProtKB-KW"/>
</dbReference>
<keyword evidence="5" id="KW-0505">Motor protein</keyword>